<dbReference type="Proteomes" id="UP001165396">
    <property type="component" value="Unassembled WGS sequence"/>
</dbReference>
<reference evidence="1" key="1">
    <citation type="submission" date="2022-07" db="EMBL/GenBank/DDBJ databases">
        <title>Pseudosulfitobacter sp. strain AP-MA-4, whole genome sequence.</title>
        <authorList>
            <person name="Jiang Y."/>
        </authorList>
    </citation>
    <scope>NUCLEOTIDE SEQUENCE</scope>
    <source>
        <strain evidence="1">AP-MA-4</strain>
    </source>
</reference>
<keyword evidence="2" id="KW-1185">Reference proteome</keyword>
<comment type="caution">
    <text evidence="1">The sequence shown here is derived from an EMBL/GenBank/DDBJ whole genome shotgun (WGS) entry which is preliminary data.</text>
</comment>
<dbReference type="EMBL" id="JANKJG010000001">
    <property type="protein sequence ID" value="MCR8825254.1"/>
    <property type="molecule type" value="Genomic_DNA"/>
</dbReference>
<proteinExistence type="predicted"/>
<accession>A0ABT1YWI8</accession>
<dbReference type="RefSeq" id="WP_258292926.1">
    <property type="nucleotide sequence ID" value="NZ_JANKJG010000001.1"/>
</dbReference>
<protein>
    <recommendedName>
        <fullName evidence="3">Apea-like HEPN domain-containing protein</fullName>
    </recommendedName>
</protein>
<sequence>MSIEYETRGVIRNICFEIDDCKVSPPIELANSLQDSVDEALKLVKNPVRRKLAVCVATSTDVPLAPYRGQYWECLPINNSRMEISINVVGFDKADRNQEFVARLDQLLDAFAFMTNALFTTTENVPATDKRDLDVVNAYLIEEDWLDDFSIEGGQLRLARSQVEYCDRLVADKIEDEQSIKAARLFHGGLRLSKQGATNNDIVGTLFVSAIEAISLSRAEKETCETCSQPIFSISQRVSEVADKHLGAHIAKIFKQDYYSNRSNFLHTGHVRASQPMLGNCFPQLDPSGVEGCLVPAPFGNSKNLLEFTSFILRREIEIMAGS</sequence>
<evidence type="ECO:0008006" key="3">
    <source>
        <dbReference type="Google" id="ProtNLM"/>
    </source>
</evidence>
<evidence type="ECO:0000313" key="2">
    <source>
        <dbReference type="Proteomes" id="UP001165396"/>
    </source>
</evidence>
<organism evidence="1 2">
    <name type="scientific">Pseudosulfitobacter koreensis</name>
    <dbReference type="NCBI Taxonomy" id="2968472"/>
    <lineage>
        <taxon>Bacteria</taxon>
        <taxon>Pseudomonadati</taxon>
        <taxon>Pseudomonadota</taxon>
        <taxon>Alphaproteobacteria</taxon>
        <taxon>Rhodobacterales</taxon>
        <taxon>Roseobacteraceae</taxon>
        <taxon>Pseudosulfitobacter</taxon>
    </lineage>
</organism>
<gene>
    <name evidence="1" type="ORF">NTA49_01755</name>
</gene>
<evidence type="ECO:0000313" key="1">
    <source>
        <dbReference type="EMBL" id="MCR8825254.1"/>
    </source>
</evidence>
<name>A0ABT1YWI8_9RHOB</name>